<dbReference type="PANTHER" id="PTHR43540">
    <property type="entry name" value="PEROXYUREIDOACRYLATE/UREIDOACRYLATE AMIDOHYDROLASE-RELATED"/>
    <property type="match status" value="1"/>
</dbReference>
<feature type="domain" description="Isochorismatase-like" evidence="2">
    <location>
        <begin position="4"/>
        <end position="159"/>
    </location>
</feature>
<dbReference type="CDD" id="cd01014">
    <property type="entry name" value="nicotinamidase_related"/>
    <property type="match status" value="1"/>
</dbReference>
<comment type="caution">
    <text evidence="3">The sequence shown here is derived from an EMBL/GenBank/DDBJ whole genome shotgun (WGS) entry which is preliminary data.</text>
</comment>
<accession>A0A4R2E8Q0</accession>
<keyword evidence="4" id="KW-1185">Reference proteome</keyword>
<dbReference type="EMBL" id="SLWB01000013">
    <property type="protein sequence ID" value="TCN64573.1"/>
    <property type="molecule type" value="Genomic_DNA"/>
</dbReference>
<name>A0A4R2E8Q0_9BACT</name>
<protein>
    <submittedName>
        <fullName evidence="3">Nicotinamidase-related amidase</fullName>
    </submittedName>
</protein>
<evidence type="ECO:0000313" key="4">
    <source>
        <dbReference type="Proteomes" id="UP000294830"/>
    </source>
</evidence>
<evidence type="ECO:0000256" key="1">
    <source>
        <dbReference type="ARBA" id="ARBA00022801"/>
    </source>
</evidence>
<dbReference type="Proteomes" id="UP000294830">
    <property type="component" value="Unassembled WGS sequence"/>
</dbReference>
<reference evidence="3 4" key="1">
    <citation type="submission" date="2019-03" db="EMBL/GenBank/DDBJ databases">
        <title>Genomic Encyclopedia of Archaeal and Bacterial Type Strains, Phase II (KMG-II): from individual species to whole genera.</title>
        <authorList>
            <person name="Goeker M."/>
        </authorList>
    </citation>
    <scope>NUCLEOTIDE SEQUENCE [LARGE SCALE GENOMIC DNA]</scope>
    <source>
        <strain evidence="3 4">RL-C</strain>
    </source>
</reference>
<sequence>MKEALLIIDVQNDYFEGGKMALVGADRAAENARLVLDMFRSKGLPIAHVQHIATSPTATFFLPNTEGAEIYKGVSPMDGEKVVVKHYPNSFRETDLLGHLKAEGITDVVICGMMTHMCVDATTRAAKDFGFSCTVIGDACATRTLEVNGQSVAANEVQKSFLAALSYFYSTVKTAKQYIEER</sequence>
<gene>
    <name evidence="3" type="ORF">CLV25_113101</name>
</gene>
<organism evidence="3 4">
    <name type="scientific">Acetobacteroides hydrogenigenes</name>
    <dbReference type="NCBI Taxonomy" id="979970"/>
    <lineage>
        <taxon>Bacteria</taxon>
        <taxon>Pseudomonadati</taxon>
        <taxon>Bacteroidota</taxon>
        <taxon>Bacteroidia</taxon>
        <taxon>Bacteroidales</taxon>
        <taxon>Rikenellaceae</taxon>
        <taxon>Acetobacteroides</taxon>
    </lineage>
</organism>
<dbReference type="GO" id="GO:0016787">
    <property type="term" value="F:hydrolase activity"/>
    <property type="evidence" value="ECO:0007669"/>
    <property type="project" value="UniProtKB-KW"/>
</dbReference>
<evidence type="ECO:0000313" key="3">
    <source>
        <dbReference type="EMBL" id="TCN64573.1"/>
    </source>
</evidence>
<dbReference type="OrthoDB" id="9791276at2"/>
<dbReference type="Pfam" id="PF00857">
    <property type="entry name" value="Isochorismatase"/>
    <property type="match status" value="1"/>
</dbReference>
<dbReference type="SUPFAM" id="SSF52499">
    <property type="entry name" value="Isochorismatase-like hydrolases"/>
    <property type="match status" value="1"/>
</dbReference>
<proteinExistence type="predicted"/>
<evidence type="ECO:0000259" key="2">
    <source>
        <dbReference type="Pfam" id="PF00857"/>
    </source>
</evidence>
<dbReference type="RefSeq" id="WP_131839992.1">
    <property type="nucleotide sequence ID" value="NZ_SLWB01000013.1"/>
</dbReference>
<dbReference type="PANTHER" id="PTHR43540:SF1">
    <property type="entry name" value="ISOCHORISMATASE HYDROLASE"/>
    <property type="match status" value="1"/>
</dbReference>
<keyword evidence="1" id="KW-0378">Hydrolase</keyword>
<dbReference type="InterPro" id="IPR050272">
    <property type="entry name" value="Isochorismatase-like_hydrls"/>
</dbReference>
<dbReference type="InterPro" id="IPR000868">
    <property type="entry name" value="Isochorismatase-like_dom"/>
</dbReference>
<dbReference type="AlphaFoldDB" id="A0A4R2E8Q0"/>
<dbReference type="Gene3D" id="3.40.50.850">
    <property type="entry name" value="Isochorismatase-like"/>
    <property type="match status" value="1"/>
</dbReference>
<dbReference type="InterPro" id="IPR036380">
    <property type="entry name" value="Isochorismatase-like_sf"/>
</dbReference>